<dbReference type="Gene3D" id="1.10.1040.10">
    <property type="entry name" value="N-(1-d-carboxylethyl)-l-norvaline Dehydrogenase, domain 2"/>
    <property type="match status" value="1"/>
</dbReference>
<dbReference type="InterPro" id="IPR008927">
    <property type="entry name" value="6-PGluconate_DH-like_C_sf"/>
</dbReference>
<dbReference type="Pfam" id="PF02558">
    <property type="entry name" value="ApbA"/>
    <property type="match status" value="1"/>
</dbReference>
<proteinExistence type="inferred from homology"/>
<evidence type="ECO:0000256" key="1">
    <source>
        <dbReference type="ARBA" id="ARBA00007870"/>
    </source>
</evidence>
<name>A0ABV9A9J9_9ACTN</name>
<dbReference type="InterPro" id="IPR051402">
    <property type="entry name" value="KPR-Related"/>
</dbReference>
<evidence type="ECO:0000313" key="7">
    <source>
        <dbReference type="EMBL" id="MFC4496540.1"/>
    </source>
</evidence>
<evidence type="ECO:0000256" key="4">
    <source>
        <dbReference type="RuleBase" id="RU362068"/>
    </source>
</evidence>
<dbReference type="EC" id="1.1.1.169" evidence="4"/>
<dbReference type="SUPFAM" id="SSF48179">
    <property type="entry name" value="6-phosphogluconate dehydrogenase C-terminal domain-like"/>
    <property type="match status" value="1"/>
</dbReference>
<dbReference type="Pfam" id="PF08546">
    <property type="entry name" value="ApbA_C"/>
    <property type="match status" value="1"/>
</dbReference>
<keyword evidence="3 4" id="KW-0560">Oxidoreductase</keyword>
<evidence type="ECO:0000313" key="8">
    <source>
        <dbReference type="Proteomes" id="UP001595997"/>
    </source>
</evidence>
<comment type="caution">
    <text evidence="7">The sequence shown here is derived from an EMBL/GenBank/DDBJ whole genome shotgun (WGS) entry which is preliminary data.</text>
</comment>
<organism evidence="7 8">
    <name type="scientific">Streptomyces ovatisporus</name>
    <dbReference type="NCBI Taxonomy" id="1128682"/>
    <lineage>
        <taxon>Bacteria</taxon>
        <taxon>Bacillati</taxon>
        <taxon>Actinomycetota</taxon>
        <taxon>Actinomycetes</taxon>
        <taxon>Kitasatosporales</taxon>
        <taxon>Streptomycetaceae</taxon>
        <taxon>Streptomyces</taxon>
    </lineage>
</organism>
<dbReference type="InterPro" id="IPR003710">
    <property type="entry name" value="ApbA"/>
</dbReference>
<comment type="function">
    <text evidence="4">Catalyzes the NADPH-dependent reduction of ketopantoate into pantoic acid.</text>
</comment>
<dbReference type="PANTHER" id="PTHR21708:SF26">
    <property type="entry name" value="2-DEHYDROPANTOATE 2-REDUCTASE"/>
    <property type="match status" value="1"/>
</dbReference>
<feature type="domain" description="Ketopantoate reductase N-terminal" evidence="5">
    <location>
        <begin position="10"/>
        <end position="150"/>
    </location>
</feature>
<dbReference type="Gene3D" id="3.40.50.720">
    <property type="entry name" value="NAD(P)-binding Rossmann-like Domain"/>
    <property type="match status" value="1"/>
</dbReference>
<dbReference type="NCBIfam" id="TIGR00745">
    <property type="entry name" value="apbA_panE"/>
    <property type="match status" value="1"/>
</dbReference>
<dbReference type="EMBL" id="JBHSFH010000011">
    <property type="protein sequence ID" value="MFC4496540.1"/>
    <property type="molecule type" value="Genomic_DNA"/>
</dbReference>
<dbReference type="SUPFAM" id="SSF51735">
    <property type="entry name" value="NAD(P)-binding Rossmann-fold domains"/>
    <property type="match status" value="1"/>
</dbReference>
<feature type="domain" description="Ketopantoate reductase C-terminal" evidence="6">
    <location>
        <begin position="173"/>
        <end position="295"/>
    </location>
</feature>
<evidence type="ECO:0000259" key="6">
    <source>
        <dbReference type="Pfam" id="PF08546"/>
    </source>
</evidence>
<comment type="similarity">
    <text evidence="1 4">Belongs to the ketopantoate reductase family.</text>
</comment>
<keyword evidence="4" id="KW-0566">Pantothenate biosynthesis</keyword>
<comment type="catalytic activity">
    <reaction evidence="4">
        <text>(R)-pantoate + NADP(+) = 2-dehydropantoate + NADPH + H(+)</text>
        <dbReference type="Rhea" id="RHEA:16233"/>
        <dbReference type="ChEBI" id="CHEBI:11561"/>
        <dbReference type="ChEBI" id="CHEBI:15378"/>
        <dbReference type="ChEBI" id="CHEBI:15980"/>
        <dbReference type="ChEBI" id="CHEBI:57783"/>
        <dbReference type="ChEBI" id="CHEBI:58349"/>
        <dbReference type="EC" id="1.1.1.169"/>
    </reaction>
</comment>
<evidence type="ECO:0000259" key="5">
    <source>
        <dbReference type="Pfam" id="PF02558"/>
    </source>
</evidence>
<dbReference type="InterPro" id="IPR013332">
    <property type="entry name" value="KPR_N"/>
</dbReference>
<keyword evidence="8" id="KW-1185">Reference proteome</keyword>
<dbReference type="GO" id="GO:0008677">
    <property type="term" value="F:2-dehydropantoate 2-reductase activity"/>
    <property type="evidence" value="ECO:0007669"/>
    <property type="project" value="UniProtKB-EC"/>
</dbReference>
<dbReference type="InterPro" id="IPR036291">
    <property type="entry name" value="NAD(P)-bd_dom_sf"/>
</dbReference>
<dbReference type="PANTHER" id="PTHR21708">
    <property type="entry name" value="PROBABLE 2-DEHYDROPANTOATE 2-REDUCTASE"/>
    <property type="match status" value="1"/>
</dbReference>
<reference evidence="8" key="1">
    <citation type="journal article" date="2019" name="Int. J. Syst. Evol. Microbiol.">
        <title>The Global Catalogue of Microorganisms (GCM) 10K type strain sequencing project: providing services to taxonomists for standard genome sequencing and annotation.</title>
        <authorList>
            <consortium name="The Broad Institute Genomics Platform"/>
            <consortium name="The Broad Institute Genome Sequencing Center for Infectious Disease"/>
            <person name="Wu L."/>
            <person name="Ma J."/>
        </authorList>
    </citation>
    <scope>NUCLEOTIDE SEQUENCE [LARGE SCALE GENOMIC DNA]</scope>
    <source>
        <strain evidence="8">CGMCC 4.7357</strain>
    </source>
</reference>
<dbReference type="Proteomes" id="UP001595997">
    <property type="component" value="Unassembled WGS sequence"/>
</dbReference>
<evidence type="ECO:0000256" key="2">
    <source>
        <dbReference type="ARBA" id="ARBA00022857"/>
    </source>
</evidence>
<sequence length="302" mass="32700">MRSTDSPAHIAVIGAGAVGGLTAVFAREAGHDVTLCLRSPLDELSMETDGEELRPDLRFATAPEEVPYADWVFLTTKVQDTGGAAGWLRGLCGPGTVVAVIQNGVDHAERVQPLLPEGTELLPTLAYMAVERVAPGRIVHHFSSELHVPEGPTGDRFERLLDGSRLKVRTVADFRTAAWRKLFTNVAANPLTAILKQRMHILGDPEMRVLAEEILREGVAVAQAEGADVSEADAQRALRQNTSVPPDGGTSMLYDRLAGRPLEHEHITGAVVRAAERHGIDVPLNRMLLTMLRAVDRELRAG</sequence>
<dbReference type="InterPro" id="IPR013752">
    <property type="entry name" value="KPA_reductase"/>
</dbReference>
<gene>
    <name evidence="7" type="ORF">ACFPA8_20645</name>
</gene>
<evidence type="ECO:0000256" key="3">
    <source>
        <dbReference type="ARBA" id="ARBA00023002"/>
    </source>
</evidence>
<comment type="pathway">
    <text evidence="4">Cofactor biosynthesis; (R)-pantothenate biosynthesis; (R)-pantoate from 3-methyl-2-oxobutanoate: step 2/2.</text>
</comment>
<dbReference type="NCBIfam" id="NF005091">
    <property type="entry name" value="PRK06522.2-2"/>
    <property type="match status" value="1"/>
</dbReference>
<protein>
    <recommendedName>
        <fullName evidence="4">2-dehydropantoate 2-reductase</fullName>
        <ecNumber evidence="4">1.1.1.169</ecNumber>
    </recommendedName>
    <alternativeName>
        <fullName evidence="4">Ketopantoate reductase</fullName>
    </alternativeName>
</protein>
<accession>A0ABV9A9J9</accession>
<dbReference type="InterPro" id="IPR013328">
    <property type="entry name" value="6PGD_dom2"/>
</dbReference>
<keyword evidence="2 4" id="KW-0521">NADP</keyword>
<dbReference type="RefSeq" id="WP_386450677.1">
    <property type="nucleotide sequence ID" value="NZ_JBHSFH010000011.1"/>
</dbReference>